<dbReference type="RefSeq" id="WP_124395424.1">
    <property type="nucleotide sequence ID" value="NZ_BHYM01000080.1"/>
</dbReference>
<evidence type="ECO:0000313" key="3">
    <source>
        <dbReference type="Proteomes" id="UP000287519"/>
    </source>
</evidence>
<accession>A0A402CJE6</accession>
<dbReference type="EMBL" id="BHYM01000080">
    <property type="protein sequence ID" value="GCE43697.1"/>
    <property type="molecule type" value="Genomic_DNA"/>
</dbReference>
<feature type="domain" description="HTH cro/C1-type" evidence="1">
    <location>
        <begin position="10"/>
        <end position="76"/>
    </location>
</feature>
<proteinExistence type="predicted"/>
<comment type="caution">
    <text evidence="2">The sequence shown here is derived from an EMBL/GenBank/DDBJ whole genome shotgun (WGS) entry which is preliminary data.</text>
</comment>
<sequence>MTRDVDYTWRLAELMASRGWHNSTDLTPHLRERGIDLSASQVYRLVTQRPERVSLKMVSALCDIFACGPEDLITTTAADARRTKTAAGPTNVTDLNKSIRPKRARVIADDN</sequence>
<dbReference type="Proteomes" id="UP000287519">
    <property type="component" value="Unassembled WGS sequence"/>
</dbReference>
<keyword evidence="3" id="KW-1185">Reference proteome</keyword>
<dbReference type="OrthoDB" id="3626437at2"/>
<protein>
    <recommendedName>
        <fullName evidence="1">HTH cro/C1-type domain-containing protein</fullName>
    </recommendedName>
</protein>
<name>A0A402CJE6_RHOWR</name>
<dbReference type="AlphaFoldDB" id="A0A402CJE6"/>
<evidence type="ECO:0000313" key="2">
    <source>
        <dbReference type="EMBL" id="GCE43697.1"/>
    </source>
</evidence>
<organism evidence="2 3">
    <name type="scientific">Rhodococcus wratislaviensis</name>
    <name type="common">Tsukamurella wratislaviensis</name>
    <dbReference type="NCBI Taxonomy" id="44752"/>
    <lineage>
        <taxon>Bacteria</taxon>
        <taxon>Bacillati</taxon>
        <taxon>Actinomycetota</taxon>
        <taxon>Actinomycetes</taxon>
        <taxon>Mycobacteriales</taxon>
        <taxon>Nocardiaceae</taxon>
        <taxon>Rhodococcus</taxon>
    </lineage>
</organism>
<evidence type="ECO:0000259" key="1">
    <source>
        <dbReference type="Pfam" id="PF13443"/>
    </source>
</evidence>
<dbReference type="InterPro" id="IPR001387">
    <property type="entry name" value="Cro/C1-type_HTH"/>
</dbReference>
<dbReference type="Gene3D" id="1.10.260.40">
    <property type="entry name" value="lambda repressor-like DNA-binding domains"/>
    <property type="match status" value="1"/>
</dbReference>
<dbReference type="Pfam" id="PF13443">
    <property type="entry name" value="HTH_26"/>
    <property type="match status" value="1"/>
</dbReference>
<reference evidence="2 3" key="1">
    <citation type="submission" date="2018-11" db="EMBL/GenBank/DDBJ databases">
        <title>Microbial catabolism of amino acid.</title>
        <authorList>
            <person name="Hibi M."/>
            <person name="Ogawa J."/>
        </authorList>
    </citation>
    <scope>NUCLEOTIDE SEQUENCE [LARGE SCALE GENOMIC DNA]</scope>
    <source>
        <strain evidence="2 3">C31-06</strain>
    </source>
</reference>
<gene>
    <name evidence="2" type="ORF">Rhow_007995</name>
</gene>
<dbReference type="InterPro" id="IPR010982">
    <property type="entry name" value="Lambda_DNA-bd_dom_sf"/>
</dbReference>
<dbReference type="GO" id="GO:0003677">
    <property type="term" value="F:DNA binding"/>
    <property type="evidence" value="ECO:0007669"/>
    <property type="project" value="InterPro"/>
</dbReference>